<dbReference type="GO" id="GO:0005634">
    <property type="term" value="C:nucleus"/>
    <property type="evidence" value="ECO:0007669"/>
    <property type="project" value="EnsemblFungi"/>
</dbReference>
<dbReference type="PANTHER" id="PTHR24346">
    <property type="entry name" value="MAP/MICROTUBULE AFFINITY-REGULATING KINASE"/>
    <property type="match status" value="1"/>
</dbReference>
<evidence type="ECO:0000256" key="4">
    <source>
        <dbReference type="RuleBase" id="RU000304"/>
    </source>
</evidence>
<reference evidence="6 7" key="1">
    <citation type="submission" date="2016-08" db="EMBL/GenBank/DDBJ databases">
        <title>Genomes of anaerobic fungi encode conserved fungal cellulosomes for biomass hydrolysis.</title>
        <authorList>
            <consortium name="DOE Joint Genome Institute"/>
            <person name="Haitjema C.H."/>
            <person name="Gilmore S.P."/>
            <person name="Henske J.K."/>
            <person name="Solomon K.V."/>
            <person name="De Groot R."/>
            <person name="Kuo A."/>
            <person name="Mondo S.J."/>
            <person name="Salamov A.A."/>
            <person name="Labutti K."/>
            <person name="Zhao Z."/>
            <person name="Chiniquy J."/>
            <person name="Barry K."/>
            <person name="Brewer H.M."/>
            <person name="Purvine S.O."/>
            <person name="Wright A.T."/>
            <person name="Boxma B."/>
            <person name="Van Alen T."/>
            <person name="Hackstein J.H."/>
            <person name="Baker S.E."/>
            <person name="Grigoriev I.V."/>
            <person name="O'Malley M.A."/>
        </authorList>
    </citation>
    <scope>NUCLEOTIDE SEQUENCE [LARGE SCALE GENOMIC DNA]</scope>
    <source>
        <strain evidence="7">finn</strain>
    </source>
</reference>
<accession>A0A1Y1V716</accession>
<dbReference type="GO" id="GO:0005524">
    <property type="term" value="F:ATP binding"/>
    <property type="evidence" value="ECO:0007669"/>
    <property type="project" value="UniProtKB-UniRule"/>
</dbReference>
<organism evidence="6 7">
    <name type="scientific">Piromyces finnis</name>
    <dbReference type="NCBI Taxonomy" id="1754191"/>
    <lineage>
        <taxon>Eukaryota</taxon>
        <taxon>Fungi</taxon>
        <taxon>Fungi incertae sedis</taxon>
        <taxon>Chytridiomycota</taxon>
        <taxon>Chytridiomycota incertae sedis</taxon>
        <taxon>Neocallimastigomycetes</taxon>
        <taxon>Neocallimastigales</taxon>
        <taxon>Neocallimastigaceae</taxon>
        <taxon>Piromyces</taxon>
    </lineage>
</organism>
<dbReference type="InterPro" id="IPR017441">
    <property type="entry name" value="Protein_kinase_ATP_BS"/>
</dbReference>
<dbReference type="InterPro" id="IPR011009">
    <property type="entry name" value="Kinase-like_dom_sf"/>
</dbReference>
<comment type="similarity">
    <text evidence="4">Belongs to the protein kinase superfamily.</text>
</comment>
<dbReference type="Gene3D" id="1.10.510.10">
    <property type="entry name" value="Transferase(Phosphotransferase) domain 1"/>
    <property type="match status" value="1"/>
</dbReference>
<keyword evidence="1 3" id="KW-0547">Nucleotide-binding</keyword>
<dbReference type="GO" id="GO:0000785">
    <property type="term" value="C:chromatin"/>
    <property type="evidence" value="ECO:0007669"/>
    <property type="project" value="EnsemblFungi"/>
</dbReference>
<dbReference type="Gene3D" id="3.30.310.80">
    <property type="entry name" value="Kinase associated domain 1, KA1"/>
    <property type="match status" value="1"/>
</dbReference>
<dbReference type="PROSITE" id="PS00108">
    <property type="entry name" value="PROTEIN_KINASE_ST"/>
    <property type="match status" value="1"/>
</dbReference>
<keyword evidence="7" id="KW-1185">Reference proteome</keyword>
<sequence length="485" mass="55316">MLSSQIIQKNVSGYILKETIGEGSNGKVKIAVNSENGEIIAVKIISKQNTKARKNLEREIALHQCLHHENIIKLMRAVEDKNFVYMMMEYAAGGELFDKIAADYGLEEDLAHFYYKQLVSGMEYLHSRGIAHRDLKPENILIDANGNLKISDFGLATLFKYKGVTRRLTSACGTPPYVAPEIHCMDYEGPPVDIWSSGIILFALLAGNTPWDEPTPRSEEFVAFISHPSLDYEPWNTFSKPVLSLIKGVLTIEPNKRYTIEDIKKDPWFTRKNEMITNGKCNNPNKLAERLVKKLTMAGEIKIMEPLESQQEVNLQPDLEANQSSGILSYSQPENLQKSIDDTQYNYNDQNIMSFSQPINYIPNDDIFKYSQSQSISFSQSQSLLFPAERLTHFYTYDDPKIIFGKMKEVLDGFLVPYKAQLQSFKISFSTVDKRKCPLNGAIRIQYVDHNLKLVTFKKSKGDPIEFKRFFRAVIEAIQSNVNEE</sequence>
<name>A0A1Y1V716_9FUNG</name>
<protein>
    <submittedName>
        <fullName evidence="6">Pkinase-domain-containing protein</fullName>
    </submittedName>
</protein>
<dbReference type="SUPFAM" id="SSF56112">
    <property type="entry name" value="Protein kinase-like (PK-like)"/>
    <property type="match status" value="1"/>
</dbReference>
<keyword evidence="2 3" id="KW-0067">ATP-binding</keyword>
<dbReference type="Pfam" id="PF00069">
    <property type="entry name" value="Pkinase"/>
    <property type="match status" value="1"/>
</dbReference>
<proteinExistence type="inferred from homology"/>
<dbReference type="FunFam" id="1.10.510.10:FF:000571">
    <property type="entry name" value="Maternal embryonic leucine zipper kinase"/>
    <property type="match status" value="1"/>
</dbReference>
<dbReference type="GO" id="GO:0007095">
    <property type="term" value="P:mitotic G2 DNA damage checkpoint signaling"/>
    <property type="evidence" value="ECO:0007669"/>
    <property type="project" value="EnsemblFungi"/>
</dbReference>
<dbReference type="GO" id="GO:0000122">
    <property type="term" value="P:negative regulation of transcription by RNA polymerase II"/>
    <property type="evidence" value="ECO:0007669"/>
    <property type="project" value="EnsemblFungi"/>
</dbReference>
<evidence type="ECO:0000256" key="3">
    <source>
        <dbReference type="PROSITE-ProRule" id="PRU10141"/>
    </source>
</evidence>
<dbReference type="PROSITE" id="PS00107">
    <property type="entry name" value="PROTEIN_KINASE_ATP"/>
    <property type="match status" value="1"/>
</dbReference>
<dbReference type="PANTHER" id="PTHR24346:SF110">
    <property type="entry name" value="NON-SPECIFIC SERINE_THREONINE PROTEIN KINASE"/>
    <property type="match status" value="1"/>
</dbReference>
<keyword evidence="6" id="KW-0808">Transferase</keyword>
<keyword evidence="6" id="KW-0418">Kinase</keyword>
<dbReference type="PROSITE" id="PS50011">
    <property type="entry name" value="PROTEIN_KINASE_DOM"/>
    <property type="match status" value="1"/>
</dbReference>
<dbReference type="SMART" id="SM00220">
    <property type="entry name" value="S_TKc"/>
    <property type="match status" value="1"/>
</dbReference>
<dbReference type="FunFam" id="3.30.200.20:FF:000042">
    <property type="entry name" value="Aurora kinase A"/>
    <property type="match status" value="1"/>
</dbReference>
<dbReference type="STRING" id="1754191.A0A1Y1V716"/>
<dbReference type="GO" id="GO:0035861">
    <property type="term" value="C:site of double-strand break"/>
    <property type="evidence" value="ECO:0007669"/>
    <property type="project" value="EnsemblFungi"/>
</dbReference>
<evidence type="ECO:0000256" key="2">
    <source>
        <dbReference type="ARBA" id="ARBA00022840"/>
    </source>
</evidence>
<dbReference type="Proteomes" id="UP000193719">
    <property type="component" value="Unassembled WGS sequence"/>
</dbReference>
<evidence type="ECO:0000259" key="5">
    <source>
        <dbReference type="PROSITE" id="PS50011"/>
    </source>
</evidence>
<feature type="binding site" evidence="3">
    <location>
        <position position="43"/>
    </location>
    <ligand>
        <name>ATP</name>
        <dbReference type="ChEBI" id="CHEBI:30616"/>
    </ligand>
</feature>
<dbReference type="GO" id="GO:0005737">
    <property type="term" value="C:cytoplasm"/>
    <property type="evidence" value="ECO:0007669"/>
    <property type="project" value="EnsemblFungi"/>
</dbReference>
<comment type="caution">
    <text evidence="6">The sequence shown here is derived from an EMBL/GenBank/DDBJ whole genome shotgun (WGS) entry which is preliminary data.</text>
</comment>
<dbReference type="GO" id="GO:0031297">
    <property type="term" value="P:replication fork processing"/>
    <property type="evidence" value="ECO:0007669"/>
    <property type="project" value="EnsemblFungi"/>
</dbReference>
<feature type="domain" description="Protein kinase" evidence="5">
    <location>
        <begin position="14"/>
        <end position="269"/>
    </location>
</feature>
<keyword evidence="4" id="KW-0723">Serine/threonine-protein kinase</keyword>
<evidence type="ECO:0000256" key="1">
    <source>
        <dbReference type="ARBA" id="ARBA00022741"/>
    </source>
</evidence>
<evidence type="ECO:0000313" key="7">
    <source>
        <dbReference type="Proteomes" id="UP000193719"/>
    </source>
</evidence>
<dbReference type="GO" id="GO:0004674">
    <property type="term" value="F:protein serine/threonine kinase activity"/>
    <property type="evidence" value="ECO:0007669"/>
    <property type="project" value="UniProtKB-KW"/>
</dbReference>
<evidence type="ECO:0000313" key="6">
    <source>
        <dbReference type="EMBL" id="ORX48135.1"/>
    </source>
</evidence>
<dbReference type="GO" id="GO:0051598">
    <property type="term" value="P:meiotic recombination checkpoint signaling"/>
    <property type="evidence" value="ECO:0007669"/>
    <property type="project" value="EnsemblFungi"/>
</dbReference>
<dbReference type="AlphaFoldDB" id="A0A1Y1V716"/>
<dbReference type="OrthoDB" id="539158at2759"/>
<reference evidence="6 7" key="2">
    <citation type="submission" date="2016-08" db="EMBL/GenBank/DDBJ databases">
        <title>Pervasive Adenine N6-methylation of Active Genes in Fungi.</title>
        <authorList>
            <consortium name="DOE Joint Genome Institute"/>
            <person name="Mondo S.J."/>
            <person name="Dannebaum R.O."/>
            <person name="Kuo R.C."/>
            <person name="Labutti K."/>
            <person name="Haridas S."/>
            <person name="Kuo A."/>
            <person name="Salamov A."/>
            <person name="Ahrendt S.R."/>
            <person name="Lipzen A."/>
            <person name="Sullivan W."/>
            <person name="Andreopoulos W.B."/>
            <person name="Clum A."/>
            <person name="Lindquist E."/>
            <person name="Daum C."/>
            <person name="Ramamoorthy G.K."/>
            <person name="Gryganskyi A."/>
            <person name="Culley D."/>
            <person name="Magnuson J.K."/>
            <person name="James T.Y."/>
            <person name="O'Malley M.A."/>
            <person name="Stajich J.E."/>
            <person name="Spatafora J.W."/>
            <person name="Visel A."/>
            <person name="Grigoriev I.V."/>
        </authorList>
    </citation>
    <scope>NUCLEOTIDE SEQUENCE [LARGE SCALE GENOMIC DNA]</scope>
    <source>
        <strain evidence="7">finn</strain>
    </source>
</reference>
<dbReference type="InterPro" id="IPR008271">
    <property type="entry name" value="Ser/Thr_kinase_AS"/>
</dbReference>
<gene>
    <name evidence="6" type="ORF">BCR36DRAFT_413286</name>
</gene>
<dbReference type="EMBL" id="MCFH01000028">
    <property type="protein sequence ID" value="ORX48135.1"/>
    <property type="molecule type" value="Genomic_DNA"/>
</dbReference>
<dbReference type="InterPro" id="IPR000719">
    <property type="entry name" value="Prot_kinase_dom"/>
</dbReference>